<dbReference type="RefSeq" id="WP_097280687.1">
    <property type="nucleotide sequence ID" value="NZ_OCNJ01000009.1"/>
</dbReference>
<reference evidence="2 3" key="1">
    <citation type="submission" date="2017-09" db="EMBL/GenBank/DDBJ databases">
        <authorList>
            <person name="Ehlers B."/>
            <person name="Leendertz F.H."/>
        </authorList>
    </citation>
    <scope>NUCLEOTIDE SEQUENCE [LARGE SCALE GENOMIC DNA]</scope>
    <source>
        <strain evidence="2 3">USBA 140</strain>
    </source>
</reference>
<dbReference type="InterPro" id="IPR024534">
    <property type="entry name" value="JetD_C"/>
</dbReference>
<evidence type="ECO:0000313" key="2">
    <source>
        <dbReference type="EMBL" id="SOD99444.1"/>
    </source>
</evidence>
<evidence type="ECO:0000313" key="3">
    <source>
        <dbReference type="Proteomes" id="UP000219621"/>
    </source>
</evidence>
<gene>
    <name evidence="2" type="ORF">SAMN05421508_10915</name>
</gene>
<dbReference type="Pfam" id="PF09983">
    <property type="entry name" value="JetD_C"/>
    <property type="match status" value="1"/>
</dbReference>
<dbReference type="Proteomes" id="UP000219621">
    <property type="component" value="Unassembled WGS sequence"/>
</dbReference>
<name>A0A286GWL1_9PROT</name>
<dbReference type="AlphaFoldDB" id="A0A286GWL1"/>
<dbReference type="OrthoDB" id="322908at2"/>
<dbReference type="EMBL" id="OCNJ01000009">
    <property type="protein sequence ID" value="SOD99444.1"/>
    <property type="molecule type" value="Genomic_DNA"/>
</dbReference>
<accession>A0A286GWL1</accession>
<protein>
    <recommendedName>
        <fullName evidence="1">Wadjet protein JetD C-terminal domain-containing protein</fullName>
    </recommendedName>
</protein>
<evidence type="ECO:0000259" key="1">
    <source>
        <dbReference type="Pfam" id="PF09983"/>
    </source>
</evidence>
<feature type="domain" description="Wadjet protein JetD C-terminal" evidence="1">
    <location>
        <begin position="259"/>
        <end position="296"/>
    </location>
</feature>
<keyword evidence="3" id="KW-1185">Reference proteome</keyword>
<organism evidence="2 3">
    <name type="scientific">Caenispirillum bisanense</name>
    <dbReference type="NCBI Taxonomy" id="414052"/>
    <lineage>
        <taxon>Bacteria</taxon>
        <taxon>Pseudomonadati</taxon>
        <taxon>Pseudomonadota</taxon>
        <taxon>Alphaproteobacteria</taxon>
        <taxon>Rhodospirillales</taxon>
        <taxon>Novispirillaceae</taxon>
        <taxon>Caenispirillum</taxon>
    </lineage>
</organism>
<sequence>MLARKEDVARVAAFFHRKRAGGATYVNAGTLHGQLVKATGIKSRAVLNDAMKQLKMDSVIDCEFGTTWPVSRVTITPPPEAVLGDAEQAWRETVLRMVADDADRTAYYLFYPKLSDWPVDRFDALIATIETIRRTKPADMLLPLASAVGPLASSKLLQNLPAPALHALGINMAALPRLPNYIMLAGPATPEAVVLVENPAAFERAMAATRDLPVVWVAAFGFALSAPEAGGQRLADGVENPWTCAPVVREGTPPPLEALLRHPALFHWGDLDKAGLQIFHRIRSQVPHIRLSALMQPMIDLLSQGGGHPYSDLSGKPMQLAWTGGEAIINRLLALCGDHAVDQEFLEPEDIRLLCRSALREERAAVR</sequence>
<proteinExistence type="predicted"/>